<evidence type="ECO:0000256" key="11">
    <source>
        <dbReference type="SAM" id="MobiDB-lite"/>
    </source>
</evidence>
<keyword evidence="14" id="KW-1185">Reference proteome</keyword>
<evidence type="ECO:0000313" key="13">
    <source>
        <dbReference type="EMBL" id="PWN33189.1"/>
    </source>
</evidence>
<dbReference type="GO" id="GO:0003723">
    <property type="term" value="F:RNA binding"/>
    <property type="evidence" value="ECO:0007669"/>
    <property type="project" value="UniProtKB-UniRule"/>
</dbReference>
<sequence>MADVEKHGQPSEAQLGEEMMDAEDDQGENIPVDASETIYVKNLNESVQIETLKQTLRNLFGIYGKIVDIIAHKNVRMRGQAFISFESKAPAVKAVKEVRGFPLYGKPIQLAFARTTSDEIVKKNLVAQLGGDENGIKSALEAHKQQRLEHKKRQRTQWRRRQLALRAGENEGQNANIGGVPGMDGSAAAAGKRQEAQLPDEYLPPNKILFIHNVPDSVDKDALDALFRSHDGIIDVRHIPGRNVAFVEFGNAMQSSAARDALNEHQFTPQSEKLRITFAK</sequence>
<dbReference type="GO" id="GO:0030532">
    <property type="term" value="C:small nuclear ribonucleoprotein complex"/>
    <property type="evidence" value="ECO:0007669"/>
    <property type="project" value="UniProtKB-ARBA"/>
</dbReference>
<dbReference type="Pfam" id="PF00076">
    <property type="entry name" value="RRM_1"/>
    <property type="match status" value="2"/>
</dbReference>
<keyword evidence="4" id="KW-0747">Spliceosome</keyword>
<name>A0A316V6G9_9BASI</name>
<evidence type="ECO:0000256" key="10">
    <source>
        <dbReference type="PROSITE-ProRule" id="PRU00176"/>
    </source>
</evidence>
<feature type="region of interest" description="Disordered" evidence="11">
    <location>
        <begin position="169"/>
        <end position="194"/>
    </location>
</feature>
<dbReference type="SUPFAM" id="SSF54928">
    <property type="entry name" value="RNA-binding domain, RBD"/>
    <property type="match status" value="1"/>
</dbReference>
<dbReference type="STRING" id="1280837.A0A316V6G9"/>
<keyword evidence="9" id="KW-0687">Ribonucleoprotein</keyword>
<dbReference type="CDD" id="cd12246">
    <property type="entry name" value="RRM1_U1A_like"/>
    <property type="match status" value="1"/>
</dbReference>
<keyword evidence="3" id="KW-0507">mRNA processing</keyword>
<dbReference type="Gene3D" id="3.30.70.330">
    <property type="match status" value="2"/>
</dbReference>
<reference evidence="13 14" key="1">
    <citation type="journal article" date="2018" name="Mol. Biol. Evol.">
        <title>Broad Genomic Sampling Reveals a Smut Pathogenic Ancestry of the Fungal Clade Ustilaginomycotina.</title>
        <authorList>
            <person name="Kijpornyongpan T."/>
            <person name="Mondo S.J."/>
            <person name="Barry K."/>
            <person name="Sandor L."/>
            <person name="Lee J."/>
            <person name="Lipzen A."/>
            <person name="Pangilinan J."/>
            <person name="LaButti K."/>
            <person name="Hainaut M."/>
            <person name="Henrissat B."/>
            <person name="Grigoriev I.V."/>
            <person name="Spatafora J.W."/>
            <person name="Aime M.C."/>
        </authorList>
    </citation>
    <scope>NUCLEOTIDE SEQUENCE [LARGE SCALE GENOMIC DNA]</scope>
    <source>
        <strain evidence="13 14">MCA 3882</strain>
    </source>
</reference>
<dbReference type="AlphaFoldDB" id="A0A316V6G9"/>
<feature type="domain" description="RRM" evidence="12">
    <location>
        <begin position="207"/>
        <end position="280"/>
    </location>
</feature>
<protein>
    <submittedName>
        <fullName evidence="13">RNA-binding domain-containing protein</fullName>
    </submittedName>
</protein>
<dbReference type="FunCoup" id="A0A316V6G9">
    <property type="interactions" value="603"/>
</dbReference>
<dbReference type="GeneID" id="37020767"/>
<dbReference type="RefSeq" id="XP_025353491.1">
    <property type="nucleotide sequence ID" value="XM_025498986.1"/>
</dbReference>
<evidence type="ECO:0000259" key="12">
    <source>
        <dbReference type="PROSITE" id="PS50102"/>
    </source>
</evidence>
<organism evidence="13 14">
    <name type="scientific">Meira miltonrushii</name>
    <dbReference type="NCBI Taxonomy" id="1280837"/>
    <lineage>
        <taxon>Eukaryota</taxon>
        <taxon>Fungi</taxon>
        <taxon>Dikarya</taxon>
        <taxon>Basidiomycota</taxon>
        <taxon>Ustilaginomycotina</taxon>
        <taxon>Exobasidiomycetes</taxon>
        <taxon>Exobasidiales</taxon>
        <taxon>Brachybasidiaceae</taxon>
        <taxon>Meira</taxon>
    </lineage>
</organism>
<evidence type="ECO:0000256" key="9">
    <source>
        <dbReference type="ARBA" id="ARBA00023274"/>
    </source>
</evidence>
<evidence type="ECO:0000256" key="2">
    <source>
        <dbReference type="ARBA" id="ARBA00007243"/>
    </source>
</evidence>
<dbReference type="FunFam" id="3.30.70.330:FF:000039">
    <property type="entry name" value="U1 small nuclear ribonucleoprotein A"/>
    <property type="match status" value="1"/>
</dbReference>
<dbReference type="GO" id="GO:0008380">
    <property type="term" value="P:RNA splicing"/>
    <property type="evidence" value="ECO:0007669"/>
    <property type="project" value="UniProtKB-KW"/>
</dbReference>
<dbReference type="InterPro" id="IPR012677">
    <property type="entry name" value="Nucleotide-bd_a/b_plait_sf"/>
</dbReference>
<keyword evidence="8" id="KW-0539">Nucleus</keyword>
<dbReference type="SMART" id="SM00360">
    <property type="entry name" value="RRM"/>
    <property type="match status" value="2"/>
</dbReference>
<gene>
    <name evidence="13" type="ORF">FA14DRAFT_161169</name>
</gene>
<evidence type="ECO:0000256" key="1">
    <source>
        <dbReference type="ARBA" id="ARBA00004123"/>
    </source>
</evidence>
<dbReference type="InterPro" id="IPR035979">
    <property type="entry name" value="RBD_domain_sf"/>
</dbReference>
<feature type="region of interest" description="Disordered" evidence="11">
    <location>
        <begin position="1"/>
        <end position="26"/>
    </location>
</feature>
<evidence type="ECO:0000256" key="5">
    <source>
        <dbReference type="ARBA" id="ARBA00022737"/>
    </source>
</evidence>
<dbReference type="Proteomes" id="UP000245771">
    <property type="component" value="Unassembled WGS sequence"/>
</dbReference>
<dbReference type="PROSITE" id="PS50102">
    <property type="entry name" value="RRM"/>
    <property type="match status" value="2"/>
</dbReference>
<evidence type="ECO:0000256" key="8">
    <source>
        <dbReference type="ARBA" id="ARBA00023242"/>
    </source>
</evidence>
<evidence type="ECO:0000256" key="6">
    <source>
        <dbReference type="ARBA" id="ARBA00022884"/>
    </source>
</evidence>
<evidence type="ECO:0000256" key="3">
    <source>
        <dbReference type="ARBA" id="ARBA00022664"/>
    </source>
</evidence>
<accession>A0A316V6G9</accession>
<evidence type="ECO:0000256" key="7">
    <source>
        <dbReference type="ARBA" id="ARBA00023187"/>
    </source>
</evidence>
<keyword evidence="6 10" id="KW-0694">RNA-binding</keyword>
<comment type="subcellular location">
    <subcellularLocation>
        <location evidence="1">Nucleus</location>
    </subcellularLocation>
</comment>
<dbReference type="OrthoDB" id="266020at2759"/>
<dbReference type="FunFam" id="3.30.70.330:FF:000029">
    <property type="entry name" value="U2 small nuclear ribonucleoprotein B"/>
    <property type="match status" value="1"/>
</dbReference>
<evidence type="ECO:0000256" key="4">
    <source>
        <dbReference type="ARBA" id="ARBA00022728"/>
    </source>
</evidence>
<comment type="similarity">
    <text evidence="2">Belongs to the RRM U1 A/B'' family.</text>
</comment>
<dbReference type="InParanoid" id="A0A316V6G9"/>
<dbReference type="EMBL" id="KZ819604">
    <property type="protein sequence ID" value="PWN33189.1"/>
    <property type="molecule type" value="Genomic_DNA"/>
</dbReference>
<dbReference type="InterPro" id="IPR000504">
    <property type="entry name" value="RRM_dom"/>
</dbReference>
<keyword evidence="5" id="KW-0677">Repeat</keyword>
<dbReference type="CDD" id="cd12247">
    <property type="entry name" value="RRM2_U1A_like"/>
    <property type="match status" value="1"/>
</dbReference>
<dbReference type="GO" id="GO:0005681">
    <property type="term" value="C:spliceosomal complex"/>
    <property type="evidence" value="ECO:0007669"/>
    <property type="project" value="UniProtKB-KW"/>
</dbReference>
<evidence type="ECO:0000313" key="14">
    <source>
        <dbReference type="Proteomes" id="UP000245771"/>
    </source>
</evidence>
<proteinExistence type="inferred from homology"/>
<feature type="domain" description="RRM" evidence="12">
    <location>
        <begin position="36"/>
        <end position="115"/>
    </location>
</feature>
<dbReference type="GO" id="GO:0006397">
    <property type="term" value="P:mRNA processing"/>
    <property type="evidence" value="ECO:0007669"/>
    <property type="project" value="UniProtKB-KW"/>
</dbReference>
<dbReference type="PANTHER" id="PTHR10501">
    <property type="entry name" value="U1 SMALL NUCLEAR RIBONUCLEOPROTEIN A/U2 SMALL NUCLEAR RIBONUCLEOPROTEIN B"/>
    <property type="match status" value="1"/>
</dbReference>
<keyword evidence="7" id="KW-0508">mRNA splicing</keyword>